<protein>
    <recommendedName>
        <fullName evidence="7">Redox-sensing transcriptional repressor Rex</fullName>
    </recommendedName>
</protein>
<dbReference type="NCBIfam" id="NF003995">
    <property type="entry name" value="PRK05472.2-4"/>
    <property type="match status" value="1"/>
</dbReference>
<dbReference type="NCBIfam" id="NF003989">
    <property type="entry name" value="PRK05472.1-3"/>
    <property type="match status" value="1"/>
</dbReference>
<dbReference type="Pfam" id="PF02629">
    <property type="entry name" value="CoA_binding"/>
    <property type="match status" value="1"/>
</dbReference>
<gene>
    <name evidence="7" type="primary">rex</name>
    <name evidence="9" type="ORF">IAB04_01090</name>
</gene>
<feature type="binding site" evidence="7">
    <location>
        <begin position="93"/>
        <end position="98"/>
    </location>
    <ligand>
        <name>NAD(+)</name>
        <dbReference type="ChEBI" id="CHEBI:57540"/>
    </ligand>
</feature>
<dbReference type="NCBIfam" id="NF003990">
    <property type="entry name" value="PRK05472.1-4"/>
    <property type="match status" value="1"/>
</dbReference>
<proteinExistence type="inferred from homology"/>
<evidence type="ECO:0000256" key="1">
    <source>
        <dbReference type="ARBA" id="ARBA00022490"/>
    </source>
</evidence>
<evidence type="ECO:0000256" key="4">
    <source>
        <dbReference type="ARBA" id="ARBA00023027"/>
    </source>
</evidence>
<dbReference type="Proteomes" id="UP000824111">
    <property type="component" value="Unassembled WGS sequence"/>
</dbReference>
<comment type="subcellular location">
    <subcellularLocation>
        <location evidence="7">Cytoplasm</location>
    </subcellularLocation>
</comment>
<dbReference type="InterPro" id="IPR022876">
    <property type="entry name" value="Tscrpt_rep_Rex"/>
</dbReference>
<reference evidence="9" key="2">
    <citation type="journal article" date="2021" name="PeerJ">
        <title>Extensive microbial diversity within the chicken gut microbiome revealed by metagenomics and culture.</title>
        <authorList>
            <person name="Gilroy R."/>
            <person name="Ravi A."/>
            <person name="Getino M."/>
            <person name="Pursley I."/>
            <person name="Horton D.L."/>
            <person name="Alikhan N.F."/>
            <person name="Baker D."/>
            <person name="Gharbi K."/>
            <person name="Hall N."/>
            <person name="Watson M."/>
            <person name="Adriaenssens E.M."/>
            <person name="Foster-Nyarko E."/>
            <person name="Jarju S."/>
            <person name="Secka A."/>
            <person name="Antonio M."/>
            <person name="Oren A."/>
            <person name="Chaudhuri R.R."/>
            <person name="La Ragione R."/>
            <person name="Hildebrand F."/>
            <person name="Pallen M.J."/>
        </authorList>
    </citation>
    <scope>NUCLEOTIDE SEQUENCE</scope>
    <source>
        <strain evidence="9">ChiSjej4B22-9803</strain>
    </source>
</reference>
<dbReference type="AlphaFoldDB" id="A0A9D1LTS8"/>
<name>A0A9D1LTS8_9FIRM</name>
<evidence type="ECO:0000313" key="10">
    <source>
        <dbReference type="Proteomes" id="UP000824111"/>
    </source>
</evidence>
<dbReference type="InterPro" id="IPR003781">
    <property type="entry name" value="CoA-bd"/>
</dbReference>
<keyword evidence="3 7" id="KW-0805">Transcription regulation</keyword>
<evidence type="ECO:0000256" key="6">
    <source>
        <dbReference type="ARBA" id="ARBA00023163"/>
    </source>
</evidence>
<dbReference type="GO" id="GO:0045892">
    <property type="term" value="P:negative regulation of DNA-templated transcription"/>
    <property type="evidence" value="ECO:0007669"/>
    <property type="project" value="InterPro"/>
</dbReference>
<dbReference type="GO" id="GO:0005737">
    <property type="term" value="C:cytoplasm"/>
    <property type="evidence" value="ECO:0007669"/>
    <property type="project" value="UniProtKB-SubCell"/>
</dbReference>
<dbReference type="GO" id="GO:0051775">
    <property type="term" value="P:response to redox state"/>
    <property type="evidence" value="ECO:0007669"/>
    <property type="project" value="InterPro"/>
</dbReference>
<evidence type="ECO:0000256" key="5">
    <source>
        <dbReference type="ARBA" id="ARBA00023125"/>
    </source>
</evidence>
<sequence>MVHYNGKKVPSVVIKRLPRYYRYLGELLKQDIKRISSNVLSTKMNVTASQIRQDFNYFGGFGQQGYGYNVEFLYREIGEILGLHEGYKTIIVGAGHLGHALANHSTFEKRGFRLAGIFDIDETIIGKEINGVKIMHIDTLEEFIAQNGIDIAILATPRAVVQDMANRLVACGIKGLWNFSYVELKTDQPVAIENVHLSDSLMTLSYKIKQGDEE</sequence>
<dbReference type="NCBIfam" id="NF003994">
    <property type="entry name" value="PRK05472.2-3"/>
    <property type="match status" value="1"/>
</dbReference>
<feature type="domain" description="CoA-binding" evidence="8">
    <location>
        <begin position="82"/>
        <end position="183"/>
    </location>
</feature>
<dbReference type="InterPro" id="IPR009718">
    <property type="entry name" value="Rex_DNA-bd_C_dom"/>
</dbReference>
<keyword evidence="5 7" id="KW-0238">DNA-binding</keyword>
<comment type="function">
    <text evidence="7">Modulates transcription in response to changes in cellular NADH/NAD(+) redox state.</text>
</comment>
<dbReference type="SUPFAM" id="SSF51735">
    <property type="entry name" value="NAD(P)-binding Rossmann-fold domains"/>
    <property type="match status" value="1"/>
</dbReference>
<dbReference type="PANTHER" id="PTHR35786:SF1">
    <property type="entry name" value="REDOX-SENSING TRANSCRIPTIONAL REPRESSOR REX 1"/>
    <property type="match status" value="1"/>
</dbReference>
<dbReference type="PANTHER" id="PTHR35786">
    <property type="entry name" value="REDOX-SENSING TRANSCRIPTIONAL REPRESSOR REX"/>
    <property type="match status" value="1"/>
</dbReference>
<organism evidence="9 10">
    <name type="scientific">Candidatus Avimonoglobus intestinipullorum</name>
    <dbReference type="NCBI Taxonomy" id="2840699"/>
    <lineage>
        <taxon>Bacteria</taxon>
        <taxon>Bacillati</taxon>
        <taxon>Bacillota</taxon>
        <taxon>Clostridia</taxon>
        <taxon>Eubacteriales</taxon>
        <taxon>Candidatus Avimonoglobus</taxon>
    </lineage>
</organism>
<evidence type="ECO:0000256" key="2">
    <source>
        <dbReference type="ARBA" id="ARBA00022491"/>
    </source>
</evidence>
<dbReference type="HAMAP" id="MF_01131">
    <property type="entry name" value="Rex"/>
    <property type="match status" value="1"/>
</dbReference>
<dbReference type="InterPro" id="IPR036390">
    <property type="entry name" value="WH_DNA-bd_sf"/>
</dbReference>
<dbReference type="InterPro" id="IPR036388">
    <property type="entry name" value="WH-like_DNA-bd_sf"/>
</dbReference>
<reference evidence="9" key="1">
    <citation type="submission" date="2020-10" db="EMBL/GenBank/DDBJ databases">
        <authorList>
            <person name="Gilroy R."/>
        </authorList>
    </citation>
    <scope>NUCLEOTIDE SEQUENCE</scope>
    <source>
        <strain evidence="9">ChiSjej4B22-9803</strain>
    </source>
</reference>
<evidence type="ECO:0000256" key="3">
    <source>
        <dbReference type="ARBA" id="ARBA00023015"/>
    </source>
</evidence>
<feature type="DNA-binding region" description="H-T-H motif" evidence="7">
    <location>
        <begin position="19"/>
        <end position="58"/>
    </location>
</feature>
<comment type="caution">
    <text evidence="9">The sequence shown here is derived from an EMBL/GenBank/DDBJ whole genome shotgun (WGS) entry which is preliminary data.</text>
</comment>
<dbReference type="GO" id="GO:0003677">
    <property type="term" value="F:DNA binding"/>
    <property type="evidence" value="ECO:0007669"/>
    <property type="project" value="UniProtKB-UniRule"/>
</dbReference>
<dbReference type="Gene3D" id="3.40.50.720">
    <property type="entry name" value="NAD(P)-binding Rossmann-like Domain"/>
    <property type="match status" value="1"/>
</dbReference>
<evidence type="ECO:0000259" key="8">
    <source>
        <dbReference type="SMART" id="SM00881"/>
    </source>
</evidence>
<dbReference type="SMART" id="SM00881">
    <property type="entry name" value="CoA_binding"/>
    <property type="match status" value="1"/>
</dbReference>
<evidence type="ECO:0000256" key="7">
    <source>
        <dbReference type="HAMAP-Rule" id="MF_01131"/>
    </source>
</evidence>
<keyword evidence="4 7" id="KW-0520">NAD</keyword>
<dbReference type="InterPro" id="IPR036291">
    <property type="entry name" value="NAD(P)-bd_dom_sf"/>
</dbReference>
<dbReference type="Gene3D" id="1.10.10.10">
    <property type="entry name" value="Winged helix-like DNA-binding domain superfamily/Winged helix DNA-binding domain"/>
    <property type="match status" value="1"/>
</dbReference>
<dbReference type="SUPFAM" id="SSF46785">
    <property type="entry name" value="Winged helix' DNA-binding domain"/>
    <property type="match status" value="1"/>
</dbReference>
<accession>A0A9D1LTS8</accession>
<keyword evidence="1 7" id="KW-0963">Cytoplasm</keyword>
<dbReference type="EMBL" id="DVND01000022">
    <property type="protein sequence ID" value="HIU47938.1"/>
    <property type="molecule type" value="Genomic_DNA"/>
</dbReference>
<dbReference type="GO" id="GO:0003700">
    <property type="term" value="F:DNA-binding transcription factor activity"/>
    <property type="evidence" value="ECO:0007669"/>
    <property type="project" value="UniProtKB-UniRule"/>
</dbReference>
<dbReference type="NCBIfam" id="NF003996">
    <property type="entry name" value="PRK05472.2-5"/>
    <property type="match status" value="1"/>
</dbReference>
<dbReference type="Pfam" id="PF06971">
    <property type="entry name" value="Put_DNA-bind_N"/>
    <property type="match status" value="1"/>
</dbReference>
<comment type="subunit">
    <text evidence="7">Homodimer.</text>
</comment>
<evidence type="ECO:0000313" key="9">
    <source>
        <dbReference type="EMBL" id="HIU47938.1"/>
    </source>
</evidence>
<keyword evidence="6 7" id="KW-0804">Transcription</keyword>
<keyword evidence="2 7" id="KW-0678">Repressor</keyword>
<comment type="similarity">
    <text evidence="7">Belongs to the transcriptional regulatory Rex family.</text>
</comment>